<protein>
    <submittedName>
        <fullName evidence="6">ZIP family metal transporter</fullName>
    </submittedName>
</protein>
<evidence type="ECO:0000313" key="7">
    <source>
        <dbReference type="Proteomes" id="UP000316852"/>
    </source>
</evidence>
<feature type="transmembrane region" description="Helical" evidence="5">
    <location>
        <begin position="265"/>
        <end position="283"/>
    </location>
</feature>
<organism evidence="6 7">
    <name type="scientific">Eiseniibacteriota bacterium</name>
    <dbReference type="NCBI Taxonomy" id="2212470"/>
    <lineage>
        <taxon>Bacteria</taxon>
        <taxon>Candidatus Eiseniibacteriota</taxon>
    </lineage>
</organism>
<dbReference type="InterPro" id="IPR003689">
    <property type="entry name" value="ZIP"/>
</dbReference>
<feature type="transmembrane region" description="Helical" evidence="5">
    <location>
        <begin position="358"/>
        <end position="378"/>
    </location>
</feature>
<evidence type="ECO:0000256" key="5">
    <source>
        <dbReference type="SAM" id="Phobius"/>
    </source>
</evidence>
<feature type="transmembrane region" description="Helical" evidence="5">
    <location>
        <begin position="398"/>
        <end position="416"/>
    </location>
</feature>
<name>A0A538T6D0_UNCEI</name>
<evidence type="ECO:0000256" key="1">
    <source>
        <dbReference type="ARBA" id="ARBA00004141"/>
    </source>
</evidence>
<keyword evidence="4 5" id="KW-0472">Membrane</keyword>
<evidence type="ECO:0000256" key="2">
    <source>
        <dbReference type="ARBA" id="ARBA00022692"/>
    </source>
</evidence>
<evidence type="ECO:0000256" key="3">
    <source>
        <dbReference type="ARBA" id="ARBA00022989"/>
    </source>
</evidence>
<dbReference type="Proteomes" id="UP000316852">
    <property type="component" value="Unassembled WGS sequence"/>
</dbReference>
<dbReference type="EMBL" id="VBOW01000024">
    <property type="protein sequence ID" value="TMQ59178.1"/>
    <property type="molecule type" value="Genomic_DNA"/>
</dbReference>
<feature type="transmembrane region" description="Helical" evidence="5">
    <location>
        <begin position="232"/>
        <end position="253"/>
    </location>
</feature>
<keyword evidence="2 5" id="KW-0812">Transmembrane</keyword>
<comment type="subcellular location">
    <subcellularLocation>
        <location evidence="1">Membrane</location>
        <topology evidence="1">Multi-pass membrane protein</topology>
    </subcellularLocation>
</comment>
<keyword evidence="3 5" id="KW-1133">Transmembrane helix</keyword>
<accession>A0A538T6D0</accession>
<feature type="transmembrane region" description="Helical" evidence="5">
    <location>
        <begin position="289"/>
        <end position="311"/>
    </location>
</feature>
<sequence length="417" mass="44429">MTVQDERGPAPATRAGATRAGAAARSSALRVVVSGFAPLLLVALMAWWFLRFGVDYVRLGPAPVEKLAIERVIFRPQEITLLVRNEGPGPLTVAQLLVNQAMWDFSITPGRELARLQSARISVPFDWIEGDPYVFDVITGTGIRHVRKVEVATATPSVSPRALSIFGLLGVYVGVIPVFLGLLWLPFLRSMPRSWMDFWISLTAGLLAFLAIDTFRESFEVMGRVPEFLNGLMLVALGAIGAFLALTGIDTILRRGSESRPAPARGMALAMMIAIGIGLHNLGEGLAIGAAYTLGEVALGSFLILGFTLHNTTEGLAILSPIVQEEVSWRDLALLGFVGGGPTIVGAWTGAFTYSDPLSLVFLGIGGGAILQVIRVLVRARAESGESAVEALAKPRNIAGLLVGFLLMYLTGLLVAG</sequence>
<evidence type="ECO:0000313" key="6">
    <source>
        <dbReference type="EMBL" id="TMQ59178.1"/>
    </source>
</evidence>
<comment type="caution">
    <text evidence="6">The sequence shown here is derived from an EMBL/GenBank/DDBJ whole genome shotgun (WGS) entry which is preliminary data.</text>
</comment>
<dbReference type="AlphaFoldDB" id="A0A538T6D0"/>
<evidence type="ECO:0000256" key="4">
    <source>
        <dbReference type="ARBA" id="ARBA00023136"/>
    </source>
</evidence>
<dbReference type="GO" id="GO:0046873">
    <property type="term" value="F:metal ion transmembrane transporter activity"/>
    <property type="evidence" value="ECO:0007669"/>
    <property type="project" value="InterPro"/>
</dbReference>
<dbReference type="Pfam" id="PF02535">
    <property type="entry name" value="Zip"/>
    <property type="match status" value="1"/>
</dbReference>
<dbReference type="GO" id="GO:0016020">
    <property type="term" value="C:membrane"/>
    <property type="evidence" value="ECO:0007669"/>
    <property type="project" value="UniProtKB-SubCell"/>
</dbReference>
<reference evidence="6 7" key="1">
    <citation type="journal article" date="2019" name="Nat. Microbiol.">
        <title>Mediterranean grassland soil C-N compound turnover is dependent on rainfall and depth, and is mediated by genomically divergent microorganisms.</title>
        <authorList>
            <person name="Diamond S."/>
            <person name="Andeer P.F."/>
            <person name="Li Z."/>
            <person name="Crits-Christoph A."/>
            <person name="Burstein D."/>
            <person name="Anantharaman K."/>
            <person name="Lane K.R."/>
            <person name="Thomas B.C."/>
            <person name="Pan C."/>
            <person name="Northen T.R."/>
            <person name="Banfield J.F."/>
        </authorList>
    </citation>
    <scope>NUCLEOTIDE SEQUENCE [LARGE SCALE GENOMIC DNA]</scope>
    <source>
        <strain evidence="6">WS_6</strain>
    </source>
</reference>
<feature type="transmembrane region" description="Helical" evidence="5">
    <location>
        <begin position="165"/>
        <end position="188"/>
    </location>
</feature>
<proteinExistence type="predicted"/>
<feature type="transmembrane region" description="Helical" evidence="5">
    <location>
        <begin position="195"/>
        <end position="212"/>
    </location>
</feature>
<feature type="transmembrane region" description="Helical" evidence="5">
    <location>
        <begin position="28"/>
        <end position="50"/>
    </location>
</feature>
<gene>
    <name evidence="6" type="ORF">E6K76_05480</name>
</gene>
<feature type="transmembrane region" description="Helical" evidence="5">
    <location>
        <begin position="332"/>
        <end position="352"/>
    </location>
</feature>